<gene>
    <name evidence="1" type="ORF">FPRO05_14257</name>
</gene>
<accession>A0A365MTD7</accession>
<dbReference type="AlphaFoldDB" id="A0A365MTD7"/>
<proteinExistence type="predicted"/>
<name>A0A365MTD7_GIBIN</name>
<evidence type="ECO:0000313" key="1">
    <source>
        <dbReference type="EMBL" id="RBA11755.1"/>
    </source>
</evidence>
<organism evidence="1 2">
    <name type="scientific">Gibberella intermedia</name>
    <name type="common">Bulb rot disease fungus</name>
    <name type="synonym">Fusarium proliferatum</name>
    <dbReference type="NCBI Taxonomy" id="948311"/>
    <lineage>
        <taxon>Eukaryota</taxon>
        <taxon>Fungi</taxon>
        <taxon>Dikarya</taxon>
        <taxon>Ascomycota</taxon>
        <taxon>Pezizomycotina</taxon>
        <taxon>Sordariomycetes</taxon>
        <taxon>Hypocreomycetidae</taxon>
        <taxon>Hypocreales</taxon>
        <taxon>Nectriaceae</taxon>
        <taxon>Fusarium</taxon>
        <taxon>Fusarium fujikuroi species complex</taxon>
    </lineage>
</organism>
<evidence type="ECO:0000313" key="2">
    <source>
        <dbReference type="Proteomes" id="UP000251714"/>
    </source>
</evidence>
<protein>
    <submittedName>
        <fullName evidence="1">Uncharacterized protein</fullName>
    </submittedName>
</protein>
<reference evidence="1 2" key="1">
    <citation type="submission" date="2017-12" db="EMBL/GenBank/DDBJ databases">
        <title>Genome sequence of the mycotoxigenic crop pathogen Fusarium proliferatum, strain ITEM 2341 from Date Palm.</title>
        <authorList>
            <person name="Almiman B.F."/>
            <person name="Shittu T.A."/>
            <person name="Muthumeenakshi S."/>
            <person name="Baroncelli R."/>
            <person name="Sreenivasaprasada S."/>
        </authorList>
    </citation>
    <scope>NUCLEOTIDE SEQUENCE [LARGE SCALE GENOMIC DNA]</scope>
    <source>
        <strain evidence="1 2">ITEM 2341</strain>
    </source>
</reference>
<dbReference type="EMBL" id="PKMI01000048">
    <property type="protein sequence ID" value="RBA11755.1"/>
    <property type="molecule type" value="Genomic_DNA"/>
</dbReference>
<sequence length="438" mass="48543">MALPVLNVQGIHIPILERHPVFRGTYPDRTNVATVQGTLTSTVWSNNWAPPPQGEAQVPFALQIVENQPDQQFHIQIDAQFIFPPNWINPNNGAGFFKIELKNGNNISLLSEVYPVTDPRRRDPNTFFVDGFKLQQFSNGPILGPFKSGINWKVSIISCNALGVGVPGQRVDSLVDIHLEAFFFIGRLHPVFWEGFPAGHRLEIIRSSVVDITTYMGINTVTAYKLAAARNIAQSIWTTLPPRLKYDNKEGKSRCNVHGMGGQLNLTTVLGNADSLVNCYDLAGISQAWCASLGPLFGRSQNVPDDQIKCNNPFWGLSGVPWYGDDDLMDCRRLPFSNHAWLEVCIQDGQPFQVLEACHARVNVSDLTDVKLCEADIDRKSWIAAAVNTGLYTAANIAQWKPIVVDRFGDAEETWPAGGITSHWHMPQGLRGLEGFIG</sequence>
<comment type="caution">
    <text evidence="1">The sequence shown here is derived from an EMBL/GenBank/DDBJ whole genome shotgun (WGS) entry which is preliminary data.</text>
</comment>
<dbReference type="Proteomes" id="UP000251714">
    <property type="component" value="Unassembled WGS sequence"/>
</dbReference>